<dbReference type="GO" id="GO:0007508">
    <property type="term" value="P:larval heart development"/>
    <property type="evidence" value="ECO:0007669"/>
    <property type="project" value="TreeGrafter"/>
</dbReference>
<organism evidence="1 2">
    <name type="scientific">Mytilus edulis</name>
    <name type="common">Blue mussel</name>
    <dbReference type="NCBI Taxonomy" id="6550"/>
    <lineage>
        <taxon>Eukaryota</taxon>
        <taxon>Metazoa</taxon>
        <taxon>Spiralia</taxon>
        <taxon>Lophotrochozoa</taxon>
        <taxon>Mollusca</taxon>
        <taxon>Bivalvia</taxon>
        <taxon>Autobranchia</taxon>
        <taxon>Pteriomorphia</taxon>
        <taxon>Mytilida</taxon>
        <taxon>Mytiloidea</taxon>
        <taxon>Mytilidae</taxon>
        <taxon>Mytilinae</taxon>
        <taxon>Mytilus</taxon>
    </lineage>
</organism>
<evidence type="ECO:0000313" key="2">
    <source>
        <dbReference type="Proteomes" id="UP000683360"/>
    </source>
</evidence>
<dbReference type="PANTHER" id="PTHR33395:SF22">
    <property type="entry name" value="REVERSE TRANSCRIPTASE DOMAIN-CONTAINING PROTEIN"/>
    <property type="match status" value="1"/>
</dbReference>
<dbReference type="Proteomes" id="UP000683360">
    <property type="component" value="Unassembled WGS sequence"/>
</dbReference>
<evidence type="ECO:0000313" key="1">
    <source>
        <dbReference type="EMBL" id="CAG2256211.1"/>
    </source>
</evidence>
<dbReference type="GO" id="GO:0031012">
    <property type="term" value="C:extracellular matrix"/>
    <property type="evidence" value="ECO:0007669"/>
    <property type="project" value="TreeGrafter"/>
</dbReference>
<name>A0A8S3VE74_MYTED</name>
<dbReference type="GO" id="GO:0061343">
    <property type="term" value="P:cell adhesion involved in heart morphogenesis"/>
    <property type="evidence" value="ECO:0007669"/>
    <property type="project" value="TreeGrafter"/>
</dbReference>
<keyword evidence="2" id="KW-1185">Reference proteome</keyword>
<dbReference type="EMBL" id="CAJPWZ010003297">
    <property type="protein sequence ID" value="CAG2256211.1"/>
    <property type="molecule type" value="Genomic_DNA"/>
</dbReference>
<comment type="caution">
    <text evidence="1">The sequence shown here is derived from an EMBL/GenBank/DDBJ whole genome shotgun (WGS) entry which is preliminary data.</text>
</comment>
<reference evidence="1" key="1">
    <citation type="submission" date="2021-03" db="EMBL/GenBank/DDBJ databases">
        <authorList>
            <person name="Bekaert M."/>
        </authorList>
    </citation>
    <scope>NUCLEOTIDE SEQUENCE</scope>
</reference>
<dbReference type="Gene3D" id="3.60.10.10">
    <property type="entry name" value="Endonuclease/exonuclease/phosphatase"/>
    <property type="match status" value="1"/>
</dbReference>
<dbReference type="AlphaFoldDB" id="A0A8S3VE74"/>
<accession>A0A8S3VE74</accession>
<sequence length="157" mass="18347">MTLPSGNKLFVGPIYHPHTTDINSMNEIKKNLEKAASFENQTVWVGGDFNLPDIAWKDLSNAQVKENGKYTEMHKDFIDHITDRGLVQLVNQIKENQTQRKVYQYKKADFETMNAEAKNFGNQIIINHQNSTDINKMWEEFKEEKINLLTSTYHREQ</sequence>
<dbReference type="OrthoDB" id="10350535at2759"/>
<dbReference type="PANTHER" id="PTHR33395">
    <property type="entry name" value="TRANSCRIPTASE, PUTATIVE-RELATED-RELATED"/>
    <property type="match status" value="1"/>
</dbReference>
<dbReference type="InterPro" id="IPR036691">
    <property type="entry name" value="Endo/exonu/phosph_ase_sf"/>
</dbReference>
<proteinExistence type="predicted"/>
<gene>
    <name evidence="1" type="ORF">MEDL_67611</name>
</gene>
<protein>
    <recommendedName>
        <fullName evidence="3">Endonuclease/exonuclease/phosphatase domain-containing protein</fullName>
    </recommendedName>
</protein>
<evidence type="ECO:0008006" key="3">
    <source>
        <dbReference type="Google" id="ProtNLM"/>
    </source>
</evidence>